<keyword evidence="2" id="KW-1185">Reference proteome</keyword>
<sequence>MMGEDLAIEAREAAVREVAKLLPLPELLQSIAAIKADYITRQQVPIHHYLLPILCSRFSSDSNGSFE</sequence>
<proteinExistence type="predicted"/>
<dbReference type="Proteomes" id="UP000585474">
    <property type="component" value="Unassembled WGS sequence"/>
</dbReference>
<dbReference type="AlphaFoldDB" id="A0A7J0DDH8"/>
<comment type="caution">
    <text evidence="1">The sequence shown here is derived from an EMBL/GenBank/DDBJ whole genome shotgun (WGS) entry which is preliminary data.</text>
</comment>
<evidence type="ECO:0000313" key="1">
    <source>
        <dbReference type="EMBL" id="GFS33047.1"/>
    </source>
</evidence>
<protein>
    <submittedName>
        <fullName evidence="1">Similar to SEC6</fullName>
    </submittedName>
</protein>
<accession>A0A7J0DDH8</accession>
<evidence type="ECO:0000313" key="2">
    <source>
        <dbReference type="Proteomes" id="UP000585474"/>
    </source>
</evidence>
<name>A0A7J0DDH8_9ERIC</name>
<gene>
    <name evidence="1" type="ORF">Acr_00g0026010</name>
</gene>
<reference evidence="2" key="1">
    <citation type="submission" date="2019-07" db="EMBL/GenBank/DDBJ databases">
        <title>De Novo Assembly of kiwifruit Actinidia rufa.</title>
        <authorList>
            <person name="Sugita-Konishi S."/>
            <person name="Sato K."/>
            <person name="Mori E."/>
            <person name="Abe Y."/>
            <person name="Kisaki G."/>
            <person name="Hamano K."/>
            <person name="Suezawa K."/>
            <person name="Otani M."/>
            <person name="Fukuda T."/>
            <person name="Manabe T."/>
            <person name="Gomi K."/>
            <person name="Tabuchi M."/>
            <person name="Akimitsu K."/>
            <person name="Kataoka I."/>
        </authorList>
    </citation>
    <scope>NUCLEOTIDE SEQUENCE [LARGE SCALE GENOMIC DNA]</scope>
    <source>
        <strain evidence="2">cv. Fuchu</strain>
    </source>
</reference>
<dbReference type="OrthoDB" id="190098at2759"/>
<organism evidence="1 2">
    <name type="scientific">Actinidia rufa</name>
    <dbReference type="NCBI Taxonomy" id="165716"/>
    <lineage>
        <taxon>Eukaryota</taxon>
        <taxon>Viridiplantae</taxon>
        <taxon>Streptophyta</taxon>
        <taxon>Embryophyta</taxon>
        <taxon>Tracheophyta</taxon>
        <taxon>Spermatophyta</taxon>
        <taxon>Magnoliopsida</taxon>
        <taxon>eudicotyledons</taxon>
        <taxon>Gunneridae</taxon>
        <taxon>Pentapetalae</taxon>
        <taxon>asterids</taxon>
        <taxon>Ericales</taxon>
        <taxon>Actinidiaceae</taxon>
        <taxon>Actinidia</taxon>
    </lineage>
</organism>
<dbReference type="EMBL" id="BJWL01000176">
    <property type="protein sequence ID" value="GFS33047.1"/>
    <property type="molecule type" value="Genomic_DNA"/>
</dbReference>